<dbReference type="AlphaFoldDB" id="A0A8J7JCU9"/>
<keyword evidence="1" id="KW-0175">Coiled coil</keyword>
<sequence length="168" mass="18678">MNKLVLVLFLITAGFGIYEWRSPARDAGAAEPAKLAARARTLADDAAALDLKRQQLSEKEAALAAKEAELQRLSASLDARIKELDQAKKNLDTSLAGKKKLDEEKFKKTMTIYKKLKPADAAALMNKLDEPLVIEMLDKMDQKTAVKLIPFLTQPNVIRWTKENLASK</sequence>
<evidence type="ECO:0000313" key="3">
    <source>
        <dbReference type="Proteomes" id="UP000636888"/>
    </source>
</evidence>
<dbReference type="Proteomes" id="UP000636888">
    <property type="component" value="Unassembled WGS sequence"/>
</dbReference>
<protein>
    <recommendedName>
        <fullName evidence="4">Magnesium transporter MgtE intracellular domain-containing protein</fullName>
    </recommendedName>
</protein>
<gene>
    <name evidence="2" type="ORF">JFN93_08525</name>
</gene>
<keyword evidence="3" id="KW-1185">Reference proteome</keyword>
<accession>A0A8J7JCU9</accession>
<evidence type="ECO:0008006" key="4">
    <source>
        <dbReference type="Google" id="ProtNLM"/>
    </source>
</evidence>
<dbReference type="RefSeq" id="WP_199383638.1">
    <property type="nucleotide sequence ID" value="NZ_JAEMHM010000006.1"/>
</dbReference>
<organism evidence="2 3">
    <name type="scientific">Geomesophilobacter sediminis</name>
    <dbReference type="NCBI Taxonomy" id="2798584"/>
    <lineage>
        <taxon>Bacteria</taxon>
        <taxon>Pseudomonadati</taxon>
        <taxon>Thermodesulfobacteriota</taxon>
        <taxon>Desulfuromonadia</taxon>
        <taxon>Geobacterales</taxon>
        <taxon>Geobacteraceae</taxon>
        <taxon>Geomesophilobacter</taxon>
    </lineage>
</organism>
<evidence type="ECO:0000313" key="2">
    <source>
        <dbReference type="EMBL" id="MBJ6724748.1"/>
    </source>
</evidence>
<evidence type="ECO:0000256" key="1">
    <source>
        <dbReference type="SAM" id="Coils"/>
    </source>
</evidence>
<comment type="caution">
    <text evidence="2">The sequence shown here is derived from an EMBL/GenBank/DDBJ whole genome shotgun (WGS) entry which is preliminary data.</text>
</comment>
<dbReference type="EMBL" id="JAEMHM010000006">
    <property type="protein sequence ID" value="MBJ6724748.1"/>
    <property type="molecule type" value="Genomic_DNA"/>
</dbReference>
<reference evidence="2" key="1">
    <citation type="submission" date="2020-12" db="EMBL/GenBank/DDBJ databases">
        <title>Geomonas sp. Red875, isolated from river sediment.</title>
        <authorList>
            <person name="Xu Z."/>
            <person name="Zhang Z."/>
            <person name="Masuda Y."/>
            <person name="Itoh H."/>
            <person name="Senoo K."/>
        </authorList>
    </citation>
    <scope>NUCLEOTIDE SEQUENCE</scope>
    <source>
        <strain evidence="2">Red875</strain>
    </source>
</reference>
<feature type="coiled-coil region" evidence="1">
    <location>
        <begin position="49"/>
        <end position="104"/>
    </location>
</feature>
<name>A0A8J7JCU9_9BACT</name>
<proteinExistence type="predicted"/>